<reference evidence="1 2" key="1">
    <citation type="submission" date="2018-07" db="EMBL/GenBank/DDBJ databases">
        <title>Freshwater and sediment microbial communities from various areas in North America, analyzing microbe dynamics in response to fracking.</title>
        <authorList>
            <person name="Lamendella R."/>
        </authorList>
    </citation>
    <scope>NUCLEOTIDE SEQUENCE [LARGE SCALE GENOMIC DNA]</scope>
    <source>
        <strain evidence="1 2">160A</strain>
    </source>
</reference>
<comment type="caution">
    <text evidence="1">The sequence shown here is derived from an EMBL/GenBank/DDBJ whole genome shotgun (WGS) entry which is preliminary data.</text>
</comment>
<dbReference type="Proteomes" id="UP000252733">
    <property type="component" value="Unassembled WGS sequence"/>
</dbReference>
<gene>
    <name evidence="1" type="ORF">DFO77_10747</name>
</gene>
<sequence>MHHPQFDITKIPQDTIMKCAKTMYADEYAEKAVNNPALFEEDIVPFIYLGWLYHNDLMVRNSDGWLEPKEGVPFNENDYELEDGGWNLDVTLSDHEIENLEPYLKGLEMV</sequence>
<proteinExistence type="predicted"/>
<evidence type="ECO:0000313" key="1">
    <source>
        <dbReference type="EMBL" id="RCW36756.1"/>
    </source>
</evidence>
<name>A0A368V6K6_9BACT</name>
<organism evidence="1 2">
    <name type="scientific">Marinilabilia salmonicolor</name>
    <dbReference type="NCBI Taxonomy" id="989"/>
    <lineage>
        <taxon>Bacteria</taxon>
        <taxon>Pseudomonadati</taxon>
        <taxon>Bacteroidota</taxon>
        <taxon>Bacteroidia</taxon>
        <taxon>Marinilabiliales</taxon>
        <taxon>Marinilabiliaceae</taxon>
        <taxon>Marinilabilia</taxon>
    </lineage>
</organism>
<dbReference type="AlphaFoldDB" id="A0A368V6K6"/>
<protein>
    <submittedName>
        <fullName evidence="1">Uncharacterized protein</fullName>
    </submittedName>
</protein>
<dbReference type="EMBL" id="QPIZ01000007">
    <property type="protein sequence ID" value="RCW36756.1"/>
    <property type="molecule type" value="Genomic_DNA"/>
</dbReference>
<evidence type="ECO:0000313" key="2">
    <source>
        <dbReference type="Proteomes" id="UP000252733"/>
    </source>
</evidence>
<accession>A0A368V6K6</accession>
<keyword evidence="2" id="KW-1185">Reference proteome</keyword>